<sequence>MSLNLYSLIIQAANENNVNMTLAEIGKVNDRINNLISRGVNAQWIENNLEILL</sequence>
<gene>
    <name evidence="1" type="ORF">DFH45_000610</name>
</gene>
<name>A0A9Q5GB98_CLOBE</name>
<protein>
    <submittedName>
        <fullName evidence="1">Uncharacterized protein</fullName>
    </submittedName>
</protein>
<evidence type="ECO:0000313" key="1">
    <source>
        <dbReference type="EMBL" id="NRV07647.1"/>
    </source>
</evidence>
<proteinExistence type="predicted"/>
<reference evidence="1" key="1">
    <citation type="submission" date="2020-05" db="EMBL/GenBank/DDBJ databases">
        <title>Genomic insights into acetone-butanol-ethanol (ABE) fermentation by sequencing solventogenic clostridia strains.</title>
        <authorList>
            <person name="Brown S."/>
        </authorList>
    </citation>
    <scope>NUCLEOTIDE SEQUENCE</scope>
    <source>
        <strain evidence="1">DJ126</strain>
    </source>
</reference>
<dbReference type="Proteomes" id="UP000821656">
    <property type="component" value="Unassembled WGS sequence"/>
</dbReference>
<accession>A0A9Q5GB98</accession>
<organism evidence="1 2">
    <name type="scientific">Clostridium beijerinckii</name>
    <name type="common">Clostridium MP</name>
    <dbReference type="NCBI Taxonomy" id="1520"/>
    <lineage>
        <taxon>Bacteria</taxon>
        <taxon>Bacillati</taxon>
        <taxon>Bacillota</taxon>
        <taxon>Clostridia</taxon>
        <taxon>Eubacteriales</taxon>
        <taxon>Clostridiaceae</taxon>
        <taxon>Clostridium</taxon>
    </lineage>
</organism>
<dbReference type="EMBL" id="JABSXK010000001">
    <property type="protein sequence ID" value="NRV07647.1"/>
    <property type="molecule type" value="Genomic_DNA"/>
</dbReference>
<evidence type="ECO:0000313" key="2">
    <source>
        <dbReference type="Proteomes" id="UP000821656"/>
    </source>
</evidence>
<comment type="caution">
    <text evidence="1">The sequence shown here is derived from an EMBL/GenBank/DDBJ whole genome shotgun (WGS) entry which is preliminary data.</text>
</comment>
<dbReference type="AlphaFoldDB" id="A0A9Q5GB98"/>
<dbReference type="RefSeq" id="WP_155772784.1">
    <property type="nucleotide sequence ID" value="NZ_CP016090.1"/>
</dbReference>